<evidence type="ECO:0000256" key="1">
    <source>
        <dbReference type="ARBA" id="ARBA00008060"/>
    </source>
</evidence>
<evidence type="ECO:0000256" key="2">
    <source>
        <dbReference type="ARBA" id="ARBA00019825"/>
    </source>
</evidence>
<evidence type="ECO:0000256" key="3">
    <source>
        <dbReference type="ARBA" id="ARBA00022763"/>
    </source>
</evidence>
<comment type="function">
    <text evidence="5">Component of the swi5-sfr1 complex, a complex required for double-strand break repair via homologous recombination.</text>
</comment>
<dbReference type="PANTHER" id="PTHR28529">
    <property type="entry name" value="DNA REPAIR PROTEIN SWI5 HOMOLOG"/>
    <property type="match status" value="1"/>
</dbReference>
<evidence type="ECO:0000256" key="4">
    <source>
        <dbReference type="ARBA" id="ARBA00023204"/>
    </source>
</evidence>
<dbReference type="PANTHER" id="PTHR28529:SF2">
    <property type="entry name" value="DNA REPAIR PROTEIN SWI5 HOMOLOG"/>
    <property type="match status" value="1"/>
</dbReference>
<evidence type="ECO:0000256" key="6">
    <source>
        <dbReference type="ARBA" id="ARBA00030081"/>
    </source>
</evidence>
<protein>
    <recommendedName>
        <fullName evidence="2">DNA repair protein SWI5 homolog</fullName>
    </recommendedName>
    <alternativeName>
        <fullName evidence="6">Protein SAE3 homolog</fullName>
    </alternativeName>
</protein>
<keyword evidence="3" id="KW-0227">DNA damage</keyword>
<feature type="region of interest" description="Disordered" evidence="8">
    <location>
        <begin position="1"/>
        <end position="27"/>
    </location>
</feature>
<comment type="similarity">
    <text evidence="1">Belongs to the SWI5/SAE3 family.</text>
</comment>
<evidence type="ECO:0000256" key="7">
    <source>
        <dbReference type="SAM" id="Coils"/>
    </source>
</evidence>
<dbReference type="InterPro" id="IPR010760">
    <property type="entry name" value="DNA-repair_Swi5"/>
</dbReference>
<dbReference type="Gene3D" id="1.20.5.170">
    <property type="match status" value="1"/>
</dbReference>
<dbReference type="EMBL" id="JAACXV010000361">
    <property type="protein sequence ID" value="KAF7279450.1"/>
    <property type="molecule type" value="Genomic_DNA"/>
</dbReference>
<name>A0A834MGT8_RHYFE</name>
<accession>A0A834MGT8</accession>
<feature type="compositionally biased region" description="Basic residues" evidence="8">
    <location>
        <begin position="1"/>
        <end position="23"/>
    </location>
</feature>
<keyword evidence="10" id="KW-1185">Reference proteome</keyword>
<dbReference type="AlphaFoldDB" id="A0A834MGT8"/>
<evidence type="ECO:0000256" key="8">
    <source>
        <dbReference type="SAM" id="MobiDB-lite"/>
    </source>
</evidence>
<evidence type="ECO:0000313" key="9">
    <source>
        <dbReference type="EMBL" id="KAF7279450.1"/>
    </source>
</evidence>
<feature type="coiled-coil region" evidence="7">
    <location>
        <begin position="30"/>
        <end position="57"/>
    </location>
</feature>
<gene>
    <name evidence="9" type="ORF">GWI33_007215</name>
</gene>
<dbReference type="GO" id="GO:0000724">
    <property type="term" value="P:double-strand break repair via homologous recombination"/>
    <property type="evidence" value="ECO:0007669"/>
    <property type="project" value="TreeGrafter"/>
</dbReference>
<dbReference type="GO" id="GO:0034974">
    <property type="term" value="C:Swi5-Swi2 complex"/>
    <property type="evidence" value="ECO:0007669"/>
    <property type="project" value="TreeGrafter"/>
</dbReference>
<proteinExistence type="inferred from homology"/>
<organism evidence="9 10">
    <name type="scientific">Rhynchophorus ferrugineus</name>
    <name type="common">Red palm weevil</name>
    <name type="synonym">Curculio ferrugineus</name>
    <dbReference type="NCBI Taxonomy" id="354439"/>
    <lineage>
        <taxon>Eukaryota</taxon>
        <taxon>Metazoa</taxon>
        <taxon>Ecdysozoa</taxon>
        <taxon>Arthropoda</taxon>
        <taxon>Hexapoda</taxon>
        <taxon>Insecta</taxon>
        <taxon>Pterygota</taxon>
        <taxon>Neoptera</taxon>
        <taxon>Endopterygota</taxon>
        <taxon>Coleoptera</taxon>
        <taxon>Polyphaga</taxon>
        <taxon>Cucujiformia</taxon>
        <taxon>Curculionidae</taxon>
        <taxon>Dryophthorinae</taxon>
        <taxon>Rhynchophorus</taxon>
    </lineage>
</organism>
<dbReference type="OrthoDB" id="5839at2759"/>
<dbReference type="Pfam" id="PF07061">
    <property type="entry name" value="Swi5"/>
    <property type="match status" value="1"/>
</dbReference>
<evidence type="ECO:0000256" key="5">
    <source>
        <dbReference type="ARBA" id="ARBA00025380"/>
    </source>
</evidence>
<dbReference type="Proteomes" id="UP000625711">
    <property type="component" value="Unassembled WGS sequence"/>
</dbReference>
<reference evidence="9" key="1">
    <citation type="submission" date="2020-08" db="EMBL/GenBank/DDBJ databases">
        <title>Genome sequencing and assembly of the red palm weevil Rhynchophorus ferrugineus.</title>
        <authorList>
            <person name="Dias G.B."/>
            <person name="Bergman C.M."/>
            <person name="Manee M."/>
        </authorList>
    </citation>
    <scope>NUCLEOTIDE SEQUENCE</scope>
    <source>
        <strain evidence="9">AA-2017</strain>
        <tissue evidence="9">Whole larva</tissue>
    </source>
</reference>
<keyword evidence="7" id="KW-0175">Coiled coil</keyword>
<comment type="caution">
    <text evidence="9">The sequence shown here is derived from an EMBL/GenBank/DDBJ whole genome shotgun (WGS) entry which is preliminary data.</text>
</comment>
<keyword evidence="4" id="KW-0234">DNA repair</keyword>
<evidence type="ECO:0000313" key="10">
    <source>
        <dbReference type="Proteomes" id="UP000625711"/>
    </source>
</evidence>
<dbReference type="GO" id="GO:0032798">
    <property type="term" value="C:Swi5-Sfr1 complex"/>
    <property type="evidence" value="ECO:0007669"/>
    <property type="project" value="TreeGrafter"/>
</dbReference>
<sequence length="109" mass="12738">MDKRNKSSKRRTPNTKQSNKKNKSKENLNFSELKLLYQSLKKRSAELDKEIAQIESEGISVNLKPEMQALHDYNDIKDVTQVVLGYLADTEHTPISELYQRYNLPREDI</sequence>